<keyword evidence="2" id="KW-1185">Reference proteome</keyword>
<dbReference type="RefSeq" id="WP_153501084.1">
    <property type="nucleotide sequence ID" value="NZ_WIRE01000001.1"/>
</dbReference>
<organism evidence="1 2">
    <name type="scientific">Alcanivorax sediminis</name>
    <dbReference type="NCBI Taxonomy" id="2663008"/>
    <lineage>
        <taxon>Bacteria</taxon>
        <taxon>Pseudomonadati</taxon>
        <taxon>Pseudomonadota</taxon>
        <taxon>Gammaproteobacteria</taxon>
        <taxon>Oceanospirillales</taxon>
        <taxon>Alcanivoracaceae</taxon>
        <taxon>Alcanivorax</taxon>
    </lineage>
</organism>
<protein>
    <submittedName>
        <fullName evidence="1">Uncharacterized protein</fullName>
    </submittedName>
</protein>
<accession>A0A6N7LTP7</accession>
<evidence type="ECO:0000313" key="2">
    <source>
        <dbReference type="Proteomes" id="UP000469421"/>
    </source>
</evidence>
<dbReference type="AlphaFoldDB" id="A0A6N7LTP7"/>
<gene>
    <name evidence="1" type="ORF">GFN93_10710</name>
</gene>
<sequence>MKSAIIQSVNNGKYLFPFSASQVSEITQYPITQRCESRLAFLSQISKNVYFANCIQTYEYRVESPLEVYETLNSALPKLNENALFANFIPHEQVVKYRSQLGLDPAELNNLSGKEAVRKIDEAINSSIPPEIDAPRSIMEILEISKGITREKFSPLWECLGKTEGIMTRGADLQGIFSMLETFGYWPDSKGVYAKGSRFPDSQHLFDAQHCVKLVTNDKGMKNRAEAAYIVSGISTQVMFTKEFEHEIVESDLPHQK</sequence>
<dbReference type="EMBL" id="WIRE01000001">
    <property type="protein sequence ID" value="MQX53723.1"/>
    <property type="molecule type" value="Genomic_DNA"/>
</dbReference>
<dbReference type="Proteomes" id="UP000469421">
    <property type="component" value="Unassembled WGS sequence"/>
</dbReference>
<reference evidence="1 2" key="1">
    <citation type="submission" date="2019-10" db="EMBL/GenBank/DDBJ databases">
        <title>Alcanivorax sp.PA15-N-34 draft genome sequence.</title>
        <authorList>
            <person name="Liao X."/>
            <person name="Shao Z."/>
        </authorList>
    </citation>
    <scope>NUCLEOTIDE SEQUENCE [LARGE SCALE GENOMIC DNA]</scope>
    <source>
        <strain evidence="1 2">PA15-N-34</strain>
    </source>
</reference>
<comment type="caution">
    <text evidence="1">The sequence shown here is derived from an EMBL/GenBank/DDBJ whole genome shotgun (WGS) entry which is preliminary data.</text>
</comment>
<evidence type="ECO:0000313" key="1">
    <source>
        <dbReference type="EMBL" id="MQX53723.1"/>
    </source>
</evidence>
<proteinExistence type="predicted"/>
<name>A0A6N7LTP7_9GAMM</name>